<gene>
    <name evidence="11" type="ORF">CHH72_15735</name>
</gene>
<feature type="domain" description="Na+/H+ antiporter NhaC-like C-terminal" evidence="10">
    <location>
        <begin position="238"/>
        <end position="429"/>
    </location>
</feature>
<dbReference type="AlphaFoldDB" id="A0A268NY13"/>
<proteinExistence type="inferred from homology"/>
<dbReference type="GO" id="GO:0015297">
    <property type="term" value="F:antiporter activity"/>
    <property type="evidence" value="ECO:0007669"/>
    <property type="project" value="UniProtKB-KW"/>
</dbReference>
<evidence type="ECO:0000256" key="3">
    <source>
        <dbReference type="ARBA" id="ARBA00022449"/>
    </source>
</evidence>
<evidence type="ECO:0000256" key="8">
    <source>
        <dbReference type="ARBA" id="ARBA00038435"/>
    </source>
</evidence>
<feature type="transmembrane region" description="Helical" evidence="9">
    <location>
        <begin position="388"/>
        <end position="412"/>
    </location>
</feature>
<feature type="transmembrane region" description="Helical" evidence="9">
    <location>
        <begin position="76"/>
        <end position="101"/>
    </location>
</feature>
<keyword evidence="7 9" id="KW-0472">Membrane</keyword>
<dbReference type="EMBL" id="NPCC01000025">
    <property type="protein sequence ID" value="PAE87915.1"/>
    <property type="molecule type" value="Genomic_DNA"/>
</dbReference>
<dbReference type="Proteomes" id="UP000216207">
    <property type="component" value="Unassembled WGS sequence"/>
</dbReference>
<evidence type="ECO:0000256" key="9">
    <source>
        <dbReference type="SAM" id="Phobius"/>
    </source>
</evidence>
<name>A0A268NY13_SHOCL</name>
<evidence type="ECO:0000256" key="5">
    <source>
        <dbReference type="ARBA" id="ARBA00022692"/>
    </source>
</evidence>
<comment type="subcellular location">
    <subcellularLocation>
        <location evidence="1">Cell membrane</location>
        <topology evidence="1">Multi-pass membrane protein</topology>
    </subcellularLocation>
</comment>
<keyword evidence="2" id="KW-0813">Transport</keyword>
<evidence type="ECO:0000256" key="1">
    <source>
        <dbReference type="ARBA" id="ARBA00004651"/>
    </source>
</evidence>
<keyword evidence="5 9" id="KW-0812">Transmembrane</keyword>
<feature type="transmembrane region" description="Helical" evidence="9">
    <location>
        <begin position="113"/>
        <end position="130"/>
    </location>
</feature>
<evidence type="ECO:0000256" key="2">
    <source>
        <dbReference type="ARBA" id="ARBA00022448"/>
    </source>
</evidence>
<sequence>MKDSKLNMYGGAIGGSFPLLIFIVGMIILTFSGNGGMTSFWAIGWLAFFLGIFLAKNKSDYCAALIRGVANSNGAVVITLYLFAGVFGQILTAGGLIEGLLWVGLEVNVQQNYFALLALLCTMFFSLATGSSVSTAAALTPVLYPAGILLGADPVMLAVGILAGAGFGDNVSPHSDTTIASAATQNASIREVVLARMPMVIIAALVSMLIIFLTGGGGEVVSAQQMGVDVDPSGLLMFISVLVLITAVFLNRHMIEAFVWGIVSAALLGILNGSIVLSDFFHIPKESGVSSGLIEDGILSISNTMIFVLIILAITQIMVESGAIDRILDFVTKKVAKGVRSAELSIIFVTTLISTPISHNTVAALLVGPGFVRKIGDRFNLSPSRKAILMDCSVTTLYFTIPWHSTIITWYGQLSLAANKWGIPLPNILTSFLNPYAWSLFIIIVIAAITGWKRTYATQKDDESTAI</sequence>
<evidence type="ECO:0000313" key="12">
    <source>
        <dbReference type="Proteomes" id="UP000216207"/>
    </source>
</evidence>
<evidence type="ECO:0000313" key="11">
    <source>
        <dbReference type="EMBL" id="PAE87915.1"/>
    </source>
</evidence>
<keyword evidence="4" id="KW-1003">Cell membrane</keyword>
<dbReference type="GO" id="GO:0005886">
    <property type="term" value="C:plasma membrane"/>
    <property type="evidence" value="ECO:0007669"/>
    <property type="project" value="UniProtKB-SubCell"/>
</dbReference>
<feature type="transmembrane region" description="Helical" evidence="9">
    <location>
        <begin position="257"/>
        <end position="277"/>
    </location>
</feature>
<dbReference type="PANTHER" id="PTHR33451">
    <property type="entry name" value="MALATE-2H(+)/NA(+)-LACTATE ANTIPORTER"/>
    <property type="match status" value="1"/>
</dbReference>
<feature type="transmembrane region" description="Helical" evidence="9">
    <location>
        <begin position="432"/>
        <end position="452"/>
    </location>
</feature>
<feature type="transmembrane region" description="Helical" evidence="9">
    <location>
        <begin position="200"/>
        <end position="221"/>
    </location>
</feature>
<feature type="transmembrane region" description="Helical" evidence="9">
    <location>
        <begin position="12"/>
        <end position="32"/>
    </location>
</feature>
<dbReference type="OMA" id="AMCMIYL"/>
<accession>A0A268NY13</accession>
<evidence type="ECO:0000256" key="7">
    <source>
        <dbReference type="ARBA" id="ARBA00023136"/>
    </source>
</evidence>
<dbReference type="RefSeq" id="WP_011245793.1">
    <property type="nucleotide sequence ID" value="NZ_CP174174.1"/>
</dbReference>
<comment type="caution">
    <text evidence="11">The sequence shown here is derived from an EMBL/GenBank/DDBJ whole genome shotgun (WGS) entry which is preliminary data.</text>
</comment>
<keyword evidence="3" id="KW-0050">Antiport</keyword>
<dbReference type="PANTHER" id="PTHR33451:SF3">
    <property type="entry name" value="MALATE-2H(+)_NA(+)-LACTATE ANTIPORTER"/>
    <property type="match status" value="1"/>
</dbReference>
<comment type="similarity">
    <text evidence="8">Belongs to the NhaC Na(+)/H(+) (TC 2.A.35) antiporter family.</text>
</comment>
<dbReference type="Pfam" id="PF03553">
    <property type="entry name" value="Na_H_antiporter"/>
    <property type="match status" value="2"/>
</dbReference>
<evidence type="ECO:0000256" key="4">
    <source>
        <dbReference type="ARBA" id="ARBA00022475"/>
    </source>
</evidence>
<feature type="transmembrane region" description="Helical" evidence="9">
    <location>
        <begin position="298"/>
        <end position="319"/>
    </location>
</feature>
<organism evidence="11 12">
    <name type="scientific">Shouchella clausii</name>
    <name type="common">Alkalihalobacillus clausii</name>
    <dbReference type="NCBI Taxonomy" id="79880"/>
    <lineage>
        <taxon>Bacteria</taxon>
        <taxon>Bacillati</taxon>
        <taxon>Bacillota</taxon>
        <taxon>Bacilli</taxon>
        <taxon>Bacillales</taxon>
        <taxon>Bacillaceae</taxon>
        <taxon>Shouchella</taxon>
    </lineage>
</organism>
<keyword evidence="6 9" id="KW-1133">Transmembrane helix</keyword>
<feature type="transmembrane region" description="Helical" evidence="9">
    <location>
        <begin position="38"/>
        <end position="55"/>
    </location>
</feature>
<protein>
    <submittedName>
        <fullName evidence="11">Sodium:proton antiporter</fullName>
    </submittedName>
</protein>
<feature type="transmembrane region" description="Helical" evidence="9">
    <location>
        <begin position="233"/>
        <end position="251"/>
    </location>
</feature>
<dbReference type="InterPro" id="IPR018461">
    <property type="entry name" value="Na/H_Antiport_NhaC-like_C"/>
</dbReference>
<dbReference type="InterPro" id="IPR052180">
    <property type="entry name" value="NhaC_Na-H+_Antiporter"/>
</dbReference>
<evidence type="ECO:0000256" key="6">
    <source>
        <dbReference type="ARBA" id="ARBA00022989"/>
    </source>
</evidence>
<evidence type="ECO:0000259" key="10">
    <source>
        <dbReference type="Pfam" id="PF03553"/>
    </source>
</evidence>
<feature type="domain" description="Na+/H+ antiporter NhaC-like C-terminal" evidence="10">
    <location>
        <begin position="16"/>
        <end position="215"/>
    </location>
</feature>
<reference evidence="11 12" key="1">
    <citation type="submission" date="2017-07" db="EMBL/GenBank/DDBJ databases">
        <title>Isolation and whole genome analysis of endospore-forming bacteria from heroin.</title>
        <authorList>
            <person name="Kalinowski J."/>
            <person name="Ahrens B."/>
            <person name="Al-Dilaimi A."/>
            <person name="Winkler A."/>
            <person name="Wibberg D."/>
            <person name="Schleenbecker U."/>
            <person name="Ruckert C."/>
            <person name="Wolfel R."/>
            <person name="Grass G."/>
        </authorList>
    </citation>
    <scope>NUCLEOTIDE SEQUENCE [LARGE SCALE GENOMIC DNA]</scope>
    <source>
        <strain evidence="11 12">7539</strain>
    </source>
</reference>